<dbReference type="FunFam" id="3.30.70.360:FF:000004">
    <property type="entry name" value="Peptidase M20 domain-containing protein 2"/>
    <property type="match status" value="1"/>
</dbReference>
<evidence type="ECO:0000259" key="2">
    <source>
        <dbReference type="Pfam" id="PF07687"/>
    </source>
</evidence>
<feature type="domain" description="Peptidase M20 dimerisation" evidence="2">
    <location>
        <begin position="170"/>
        <end position="260"/>
    </location>
</feature>
<dbReference type="CDD" id="cd05672">
    <property type="entry name" value="M20_ACY1L2-like"/>
    <property type="match status" value="1"/>
</dbReference>
<dbReference type="EMBL" id="BSDY01000004">
    <property type="protein sequence ID" value="GLI55610.1"/>
    <property type="molecule type" value="Genomic_DNA"/>
</dbReference>
<protein>
    <recommendedName>
        <fullName evidence="1">Peptidase M20 domain-containing protein 2</fullName>
    </recommendedName>
</protein>
<dbReference type="GO" id="GO:0005737">
    <property type="term" value="C:cytoplasm"/>
    <property type="evidence" value="ECO:0007669"/>
    <property type="project" value="TreeGrafter"/>
</dbReference>
<dbReference type="GO" id="GO:0046657">
    <property type="term" value="P:folic acid catabolic process"/>
    <property type="evidence" value="ECO:0007669"/>
    <property type="project" value="TreeGrafter"/>
</dbReference>
<dbReference type="InterPro" id="IPR017439">
    <property type="entry name" value="Amidohydrolase"/>
</dbReference>
<evidence type="ECO:0000313" key="3">
    <source>
        <dbReference type="EMBL" id="GLI55610.1"/>
    </source>
</evidence>
<dbReference type="InterPro" id="IPR011650">
    <property type="entry name" value="Peptidase_M20_dimer"/>
</dbReference>
<dbReference type="GO" id="GO:0016805">
    <property type="term" value="F:dipeptidase activity"/>
    <property type="evidence" value="ECO:0007669"/>
    <property type="project" value="InterPro"/>
</dbReference>
<sequence length="388" mass="41973">MKKKVEELYEKYAGDLHELSKYIYENPELGRGEVKAAKAHMELLKKNGFDIDEGILGIETAFIASYTSKKEGPKVAFLAEYDALPEIGHGCGHNILGAASTGAGLLLKEFVDDIGGEVLVYGTPAEETDGAKVDMAKAGLFDGLDIAMAVHPIGEKHMKSGTSQAMEAIRFEYHGKTAHAAGMPHEGINALDGVITLFNSINAMRQQVKDGERIHGIVSKGGEAANIIPDYAAADFYVRSDTRKNLGELVERVKNCAKGAALATGTQVEISNYEYTFEDLVTNKKLSELYVNNLKRLGVEEIGEGKETGSTDMGDVSYCCPVIHPYFPISKEALTGHSVEFAAATQTEEAKRGMKEAVMAMVLTGIEVIVDEKILGEIKAEFSQIEGK</sequence>
<dbReference type="InterPro" id="IPR017144">
    <property type="entry name" value="Xaa-Arg_dipeptidase"/>
</dbReference>
<keyword evidence="4" id="KW-1185">Reference proteome</keyword>
<dbReference type="PANTHER" id="PTHR30575:SF0">
    <property type="entry name" value="XAA-ARG DIPEPTIDASE"/>
    <property type="match status" value="1"/>
</dbReference>
<dbReference type="Gene3D" id="3.40.630.10">
    <property type="entry name" value="Zn peptidases"/>
    <property type="match status" value="1"/>
</dbReference>
<reference evidence="3" key="1">
    <citation type="submission" date="2022-12" db="EMBL/GenBank/DDBJ databases">
        <title>Reference genome sequencing for broad-spectrum identification of bacterial and archaeal isolates by mass spectrometry.</title>
        <authorList>
            <person name="Sekiguchi Y."/>
            <person name="Tourlousse D.M."/>
        </authorList>
    </citation>
    <scope>NUCLEOTIDE SEQUENCE</scope>
    <source>
        <strain evidence="3">10succ1</strain>
    </source>
</reference>
<dbReference type="InterPro" id="IPR036264">
    <property type="entry name" value="Bact_exopeptidase_dim_dom"/>
</dbReference>
<accession>A0A9W6LN70</accession>
<proteinExistence type="inferred from homology"/>
<evidence type="ECO:0000313" key="4">
    <source>
        <dbReference type="Proteomes" id="UP001144471"/>
    </source>
</evidence>
<dbReference type="NCBIfam" id="TIGR01891">
    <property type="entry name" value="amidohydrolases"/>
    <property type="match status" value="1"/>
</dbReference>
<comment type="similarity">
    <text evidence="1">Belongs to the peptidase M20A family.</text>
</comment>
<gene>
    <name evidence="3" type="ORF">PM10SUCC1_11240</name>
</gene>
<dbReference type="Gene3D" id="3.30.70.360">
    <property type="match status" value="1"/>
</dbReference>
<dbReference type="InterPro" id="IPR052030">
    <property type="entry name" value="Peptidase_M20/M20A_hydrolases"/>
</dbReference>
<dbReference type="PIRSF" id="PIRSF037226">
    <property type="entry name" value="Amidohydrolase_ACY1L2_prd"/>
    <property type="match status" value="1"/>
</dbReference>
<dbReference type="SUPFAM" id="SSF53187">
    <property type="entry name" value="Zn-dependent exopeptidases"/>
    <property type="match status" value="1"/>
</dbReference>
<evidence type="ECO:0000256" key="1">
    <source>
        <dbReference type="PIRNR" id="PIRNR037226"/>
    </source>
</evidence>
<dbReference type="GO" id="GO:0071713">
    <property type="term" value="F:para-aminobenzoyl-glutamate hydrolase activity"/>
    <property type="evidence" value="ECO:0007669"/>
    <property type="project" value="TreeGrafter"/>
</dbReference>
<comment type="caution">
    <text evidence="3">The sequence shown here is derived from an EMBL/GenBank/DDBJ whole genome shotgun (WGS) entry which is preliminary data.</text>
</comment>
<organism evidence="3 4">
    <name type="scientific">Propionigenium maris DSM 9537</name>
    <dbReference type="NCBI Taxonomy" id="1123000"/>
    <lineage>
        <taxon>Bacteria</taxon>
        <taxon>Fusobacteriati</taxon>
        <taxon>Fusobacteriota</taxon>
        <taxon>Fusobacteriia</taxon>
        <taxon>Fusobacteriales</taxon>
        <taxon>Fusobacteriaceae</taxon>
        <taxon>Propionigenium</taxon>
    </lineage>
</organism>
<dbReference type="Pfam" id="PF07687">
    <property type="entry name" value="M20_dimer"/>
    <property type="match status" value="1"/>
</dbReference>
<dbReference type="RefSeq" id="WP_281834193.1">
    <property type="nucleotide sequence ID" value="NZ_BSDY01000004.1"/>
</dbReference>
<name>A0A9W6LN70_9FUSO</name>
<dbReference type="SUPFAM" id="SSF55031">
    <property type="entry name" value="Bacterial exopeptidase dimerisation domain"/>
    <property type="match status" value="1"/>
</dbReference>
<dbReference type="Proteomes" id="UP001144471">
    <property type="component" value="Unassembled WGS sequence"/>
</dbReference>
<dbReference type="AlphaFoldDB" id="A0A9W6LN70"/>
<dbReference type="PANTHER" id="PTHR30575">
    <property type="entry name" value="PEPTIDASE M20"/>
    <property type="match status" value="1"/>
</dbReference>